<sequence>MSEPAEVRLVRCPKCENLLPELTDYSVYQCGGCGALLKAKNKGVELDTLSEKSNEERAGGISEKLSDIYQENVSDKRTMELSDNSESDVRSNISSSSRVERRVMHDSVEVYRNSLNTKGEKCGVEDDMIQDKTTDELHGAKIAKDLEDLRLYNEDENGLRRPWRMMNWRNRERREMEGFGRDRRMDVEGMEYATLTYSEEGLPDDVMQNKSTNELHGAKISQDLEDLRMYNENENGLRRSKPMMNWRNGERSKMEEFRRAQRTDVDGMRYWNSIYSGEDLPNFQSKSYYEYEDPEKRRNDTNGFEKVDYVGQDRAEILRKLDELKDQLSRSGEIVEKGKEKVPLDRKAFYQDPYVGSANWYPDGSSGFNRASTQYSYPNKQYGRQPYLNHYSEPSSLMQRHEMEGNGFYPPGYAPNHLHEFEDPLRSQMLGRRPHQTHPSFQQPRSHAYYAGQYMDHDMVYMGQMESYPPNVNSHHPSCPCFQCHNKRQVIPLPVLPTGFTDERLLEVPDDLILNHHGTLGSFGPRDYNSRITNPPPLRSHISELHSRRPSDMNSEVDGFTRRHQPRVHPSGGGRHCRPIAGGAPFLTCYNCFELLQLPKKVLTKEKNKKKMICGACSTVILCAISNKKLVVSIHEEAKGTPLTVDGDYDVVSKEGNSYVHRHLKQATATFSSEDYENVGYDFQSMDNEFRSLSTREETSSKSAEMKNFEAEEYFDHSTATRNDSKSAEVATKGKEPPPSAGSPLQDYFEYSNKYRVANHFEDGHISVRSERDKPLPNKSTTWENSMKDSSSATEIDISSNEYSNTGTSLDSGNASREGDRLRRRRAAESFFAGIIKKSFKEFNRSNQTVELEKANVTVNGHLIPDRLIKKAEKLAGPIQVGHYWYDFRAGFWGAVGGPCLGVIPPFIEEFNYPMPEECAGGNTRVFVNGRELHQKDMNLLGSRGLPTDRDKSYIIEISGRVLDEDTGEELQSLGKLAPTVEKAKRGFGMRVSKTAT</sequence>
<evidence type="ECO:0000259" key="2">
    <source>
        <dbReference type="Pfam" id="PF11331"/>
    </source>
</evidence>
<feature type="compositionally biased region" description="Polar residues" evidence="1">
    <location>
        <begin position="778"/>
        <end position="814"/>
    </location>
</feature>
<feature type="region of interest" description="Disordered" evidence="1">
    <location>
        <begin position="692"/>
        <end position="747"/>
    </location>
</feature>
<feature type="compositionally biased region" description="Basic and acidic residues" evidence="1">
    <location>
        <begin position="541"/>
        <end position="551"/>
    </location>
</feature>
<protein>
    <recommendedName>
        <fullName evidence="6">Zinc-ribbon domain-containing protein</fullName>
    </recommendedName>
</protein>
<dbReference type="InterPro" id="IPR021480">
    <property type="entry name" value="Zinc_ribbon_12"/>
</dbReference>
<evidence type="ECO:0000313" key="5">
    <source>
        <dbReference type="Proteomes" id="UP000834106"/>
    </source>
</evidence>
<accession>A0AAD2DZA1</accession>
<evidence type="ECO:0000313" key="4">
    <source>
        <dbReference type="EMBL" id="CAI9768850.1"/>
    </source>
</evidence>
<feature type="compositionally biased region" description="Basic and acidic residues" evidence="1">
    <location>
        <begin position="723"/>
        <end position="736"/>
    </location>
</feature>
<feature type="compositionally biased region" description="Basic and acidic residues" evidence="1">
    <location>
        <begin position="766"/>
        <end position="776"/>
    </location>
</feature>
<dbReference type="PANTHER" id="PTHR31105:SF42">
    <property type="entry name" value="OS02G0258300 PROTEIN"/>
    <property type="match status" value="1"/>
</dbReference>
<feature type="region of interest" description="Disordered" evidence="1">
    <location>
        <begin position="766"/>
        <end position="822"/>
    </location>
</feature>
<feature type="domain" description="Probable zinc-ribbon" evidence="2">
    <location>
        <begin position="581"/>
        <end position="623"/>
    </location>
</feature>
<dbReference type="InterPro" id="IPR040244">
    <property type="entry name" value="EDR4-like"/>
</dbReference>
<dbReference type="AlphaFoldDB" id="A0AAD2DZA1"/>
<dbReference type="PANTHER" id="PTHR31105">
    <property type="entry name" value="EXTRA-LARGE G-PROTEIN-LIKE"/>
    <property type="match status" value="1"/>
</dbReference>
<keyword evidence="5" id="KW-1185">Reference proteome</keyword>
<proteinExistence type="predicted"/>
<dbReference type="Proteomes" id="UP000834106">
    <property type="component" value="Chromosome 10"/>
</dbReference>
<feature type="region of interest" description="Disordered" evidence="1">
    <location>
        <begin position="540"/>
        <end position="574"/>
    </location>
</feature>
<dbReference type="GO" id="GO:1900150">
    <property type="term" value="P:regulation of defense response to fungus"/>
    <property type="evidence" value="ECO:0007669"/>
    <property type="project" value="InterPro"/>
</dbReference>
<dbReference type="EMBL" id="OU503045">
    <property type="protein sequence ID" value="CAI9768850.1"/>
    <property type="molecule type" value="Genomic_DNA"/>
</dbReference>
<evidence type="ECO:0000256" key="1">
    <source>
        <dbReference type="SAM" id="MobiDB-lite"/>
    </source>
</evidence>
<evidence type="ECO:0000259" key="3">
    <source>
        <dbReference type="Pfam" id="PF22910"/>
    </source>
</evidence>
<feature type="region of interest" description="Disordered" evidence="1">
    <location>
        <begin position="78"/>
        <end position="98"/>
    </location>
</feature>
<dbReference type="Pfam" id="PF11331">
    <property type="entry name" value="Zn_ribbon_12"/>
    <property type="match status" value="1"/>
</dbReference>
<reference evidence="4" key="1">
    <citation type="submission" date="2023-05" db="EMBL/GenBank/DDBJ databases">
        <authorList>
            <person name="Huff M."/>
        </authorList>
    </citation>
    <scope>NUCLEOTIDE SEQUENCE</scope>
</reference>
<dbReference type="InterPro" id="IPR055126">
    <property type="entry name" value="EDR4-like_N"/>
</dbReference>
<dbReference type="Pfam" id="PF22910">
    <property type="entry name" value="EDR4-like_1st"/>
    <property type="match status" value="1"/>
</dbReference>
<gene>
    <name evidence="4" type="ORF">FPE_LOCUS17440</name>
</gene>
<feature type="compositionally biased region" description="Basic and acidic residues" evidence="1">
    <location>
        <begin position="692"/>
        <end position="716"/>
    </location>
</feature>
<evidence type="ECO:0008006" key="6">
    <source>
        <dbReference type="Google" id="ProtNLM"/>
    </source>
</evidence>
<organism evidence="4 5">
    <name type="scientific">Fraxinus pennsylvanica</name>
    <dbReference type="NCBI Taxonomy" id="56036"/>
    <lineage>
        <taxon>Eukaryota</taxon>
        <taxon>Viridiplantae</taxon>
        <taxon>Streptophyta</taxon>
        <taxon>Embryophyta</taxon>
        <taxon>Tracheophyta</taxon>
        <taxon>Spermatophyta</taxon>
        <taxon>Magnoliopsida</taxon>
        <taxon>eudicotyledons</taxon>
        <taxon>Gunneridae</taxon>
        <taxon>Pentapetalae</taxon>
        <taxon>asterids</taxon>
        <taxon>lamiids</taxon>
        <taxon>Lamiales</taxon>
        <taxon>Oleaceae</taxon>
        <taxon>Oleeae</taxon>
        <taxon>Fraxinus</taxon>
    </lineage>
</organism>
<name>A0AAD2DZA1_9LAMI</name>
<feature type="domain" description="Enhanced disease resistance 4-like N-terminal" evidence="3">
    <location>
        <begin position="6"/>
        <end position="39"/>
    </location>
</feature>